<protein>
    <submittedName>
        <fullName evidence="2">Uncharacterized protein</fullName>
    </submittedName>
</protein>
<organism evidence="2 3">
    <name type="scientific">Pleurodeles waltl</name>
    <name type="common">Iberian ribbed newt</name>
    <dbReference type="NCBI Taxonomy" id="8319"/>
    <lineage>
        <taxon>Eukaryota</taxon>
        <taxon>Metazoa</taxon>
        <taxon>Chordata</taxon>
        <taxon>Craniata</taxon>
        <taxon>Vertebrata</taxon>
        <taxon>Euteleostomi</taxon>
        <taxon>Amphibia</taxon>
        <taxon>Batrachia</taxon>
        <taxon>Caudata</taxon>
        <taxon>Salamandroidea</taxon>
        <taxon>Salamandridae</taxon>
        <taxon>Pleurodelinae</taxon>
        <taxon>Pleurodeles</taxon>
    </lineage>
</organism>
<dbReference type="Proteomes" id="UP001066276">
    <property type="component" value="Chromosome 1_1"/>
</dbReference>
<comment type="caution">
    <text evidence="2">The sequence shown here is derived from an EMBL/GenBank/DDBJ whole genome shotgun (WGS) entry which is preliminary data.</text>
</comment>
<proteinExistence type="predicted"/>
<reference evidence="2" key="1">
    <citation type="journal article" date="2022" name="bioRxiv">
        <title>Sequencing and chromosome-scale assembly of the giantPleurodeles waltlgenome.</title>
        <authorList>
            <person name="Brown T."/>
            <person name="Elewa A."/>
            <person name="Iarovenko S."/>
            <person name="Subramanian E."/>
            <person name="Araus A.J."/>
            <person name="Petzold A."/>
            <person name="Susuki M."/>
            <person name="Suzuki K.-i.T."/>
            <person name="Hayashi T."/>
            <person name="Toyoda A."/>
            <person name="Oliveira C."/>
            <person name="Osipova E."/>
            <person name="Leigh N.D."/>
            <person name="Simon A."/>
            <person name="Yun M.H."/>
        </authorList>
    </citation>
    <scope>NUCLEOTIDE SEQUENCE</scope>
    <source>
        <strain evidence="2">20211129_DDA</strain>
        <tissue evidence="2">Liver</tissue>
    </source>
</reference>
<sequence length="77" mass="8158">MLQKATNTASTYVELYDTKEHRAPTPKDTAAAASVALLNKKSETGGDEAFAADNHKLMQSTTDATDGVAITEPSEDD</sequence>
<evidence type="ECO:0000256" key="1">
    <source>
        <dbReference type="SAM" id="MobiDB-lite"/>
    </source>
</evidence>
<evidence type="ECO:0000313" key="2">
    <source>
        <dbReference type="EMBL" id="KAJ1214903.1"/>
    </source>
</evidence>
<feature type="region of interest" description="Disordered" evidence="1">
    <location>
        <begin position="46"/>
        <end position="77"/>
    </location>
</feature>
<keyword evidence="3" id="KW-1185">Reference proteome</keyword>
<accession>A0AAV7WNQ1</accession>
<dbReference type="EMBL" id="JANPWB010000001">
    <property type="protein sequence ID" value="KAJ1214903.1"/>
    <property type="molecule type" value="Genomic_DNA"/>
</dbReference>
<dbReference type="AlphaFoldDB" id="A0AAV7WNQ1"/>
<evidence type="ECO:0000313" key="3">
    <source>
        <dbReference type="Proteomes" id="UP001066276"/>
    </source>
</evidence>
<name>A0AAV7WNQ1_PLEWA</name>
<gene>
    <name evidence="2" type="ORF">NDU88_002514</name>
</gene>